<keyword evidence="4" id="KW-0418">Kinase</keyword>
<dbReference type="OrthoDB" id="1732493at2759"/>
<evidence type="ECO:0000256" key="5">
    <source>
        <dbReference type="ARBA" id="ARBA00022840"/>
    </source>
</evidence>
<organism evidence="7 8">
    <name type="scientific">Acaulospora morrowiae</name>
    <dbReference type="NCBI Taxonomy" id="94023"/>
    <lineage>
        <taxon>Eukaryota</taxon>
        <taxon>Fungi</taxon>
        <taxon>Fungi incertae sedis</taxon>
        <taxon>Mucoromycota</taxon>
        <taxon>Glomeromycotina</taxon>
        <taxon>Glomeromycetes</taxon>
        <taxon>Diversisporales</taxon>
        <taxon>Acaulosporaceae</taxon>
        <taxon>Acaulospora</taxon>
    </lineage>
</organism>
<keyword evidence="1" id="KW-0723">Serine/threonine-protein kinase</keyword>
<dbReference type="AlphaFoldDB" id="A0A9N9I328"/>
<dbReference type="GO" id="GO:0005524">
    <property type="term" value="F:ATP binding"/>
    <property type="evidence" value="ECO:0007669"/>
    <property type="project" value="UniProtKB-KW"/>
</dbReference>
<dbReference type="EMBL" id="CAJVPV010021537">
    <property type="protein sequence ID" value="CAG8718232.1"/>
    <property type="molecule type" value="Genomic_DNA"/>
</dbReference>
<dbReference type="GO" id="GO:0005737">
    <property type="term" value="C:cytoplasm"/>
    <property type="evidence" value="ECO:0007669"/>
    <property type="project" value="TreeGrafter"/>
</dbReference>
<accession>A0A9N9I328</accession>
<reference evidence="7" key="1">
    <citation type="submission" date="2021-06" db="EMBL/GenBank/DDBJ databases">
        <authorList>
            <person name="Kallberg Y."/>
            <person name="Tangrot J."/>
            <person name="Rosling A."/>
        </authorList>
    </citation>
    <scope>NUCLEOTIDE SEQUENCE</scope>
    <source>
        <strain evidence="7">CL551</strain>
    </source>
</reference>
<evidence type="ECO:0000256" key="2">
    <source>
        <dbReference type="ARBA" id="ARBA00022679"/>
    </source>
</evidence>
<dbReference type="PANTHER" id="PTHR24056">
    <property type="entry name" value="CELL DIVISION PROTEIN KINASE"/>
    <property type="match status" value="1"/>
</dbReference>
<keyword evidence="2" id="KW-0808">Transferase</keyword>
<dbReference type="GO" id="GO:0004693">
    <property type="term" value="F:cyclin-dependent protein serine/threonine kinase activity"/>
    <property type="evidence" value="ECO:0007669"/>
    <property type="project" value="TreeGrafter"/>
</dbReference>
<keyword evidence="3" id="KW-0547">Nucleotide-binding</keyword>
<name>A0A9N9I328_9GLOM</name>
<dbReference type="GO" id="GO:0005634">
    <property type="term" value="C:nucleus"/>
    <property type="evidence" value="ECO:0007669"/>
    <property type="project" value="TreeGrafter"/>
</dbReference>
<feature type="non-terminal residue" evidence="7">
    <location>
        <position position="130"/>
    </location>
</feature>
<dbReference type="Pfam" id="PF00069">
    <property type="entry name" value="Pkinase"/>
    <property type="match status" value="1"/>
</dbReference>
<dbReference type="InterPro" id="IPR000719">
    <property type="entry name" value="Prot_kinase_dom"/>
</dbReference>
<keyword evidence="5" id="KW-0067">ATP-binding</keyword>
<evidence type="ECO:0000256" key="1">
    <source>
        <dbReference type="ARBA" id="ARBA00022527"/>
    </source>
</evidence>
<dbReference type="SUPFAM" id="SSF56112">
    <property type="entry name" value="Protein kinase-like (PK-like)"/>
    <property type="match status" value="1"/>
</dbReference>
<proteinExistence type="predicted"/>
<evidence type="ECO:0000256" key="4">
    <source>
        <dbReference type="ARBA" id="ARBA00022777"/>
    </source>
</evidence>
<keyword evidence="8" id="KW-1185">Reference proteome</keyword>
<gene>
    <name evidence="7" type="ORF">AMORRO_LOCUS13163</name>
</gene>
<dbReference type="Proteomes" id="UP000789342">
    <property type="component" value="Unassembled WGS sequence"/>
</dbReference>
<evidence type="ECO:0000256" key="3">
    <source>
        <dbReference type="ARBA" id="ARBA00022741"/>
    </source>
</evidence>
<evidence type="ECO:0000313" key="7">
    <source>
        <dbReference type="EMBL" id="CAG8718232.1"/>
    </source>
</evidence>
<evidence type="ECO:0000259" key="6">
    <source>
        <dbReference type="PROSITE" id="PS50011"/>
    </source>
</evidence>
<dbReference type="PANTHER" id="PTHR24056:SF46">
    <property type="entry name" value="CYCLIN-DEPENDENT KINASE 5"/>
    <property type="match status" value="1"/>
</dbReference>
<dbReference type="InterPro" id="IPR011009">
    <property type="entry name" value="Kinase-like_dom_sf"/>
</dbReference>
<feature type="domain" description="Protein kinase" evidence="6">
    <location>
        <begin position="1"/>
        <end position="116"/>
    </location>
</feature>
<dbReference type="Gene3D" id="1.10.510.10">
    <property type="entry name" value="Transferase(Phosphotransferase) domain 1"/>
    <property type="match status" value="1"/>
</dbReference>
<protein>
    <submittedName>
        <fullName evidence="7">17716_t:CDS:1</fullName>
    </submittedName>
</protein>
<sequence length="130" mass="14851">QYSTSIDVWSAGCIFAEMASGRPLFPGSSIKDQLLRIFKYPFYIVLGTPTEETWPGVSTLPDYKLQNDFATYSKIPLETILPKLDVHGIDLLSQKLIEYQPDKRINAEDALKHPYFEEIHKKELSQQSSI</sequence>
<dbReference type="PROSITE" id="PS50011">
    <property type="entry name" value="PROTEIN_KINASE_DOM"/>
    <property type="match status" value="1"/>
</dbReference>
<evidence type="ECO:0000313" key="8">
    <source>
        <dbReference type="Proteomes" id="UP000789342"/>
    </source>
</evidence>
<dbReference type="InterPro" id="IPR050108">
    <property type="entry name" value="CDK"/>
</dbReference>
<comment type="caution">
    <text evidence="7">The sequence shown here is derived from an EMBL/GenBank/DDBJ whole genome shotgun (WGS) entry which is preliminary data.</text>
</comment>